<evidence type="ECO:0000313" key="1">
    <source>
        <dbReference type="EMBL" id="TKV93411.1"/>
    </source>
</evidence>
<dbReference type="Proteomes" id="UP000298652">
    <property type="component" value="Chromosome 9"/>
</dbReference>
<reference evidence="1" key="1">
    <citation type="submission" date="2019-03" db="EMBL/GenBank/DDBJ databases">
        <title>WGS assembly of Setaria viridis.</title>
        <authorList>
            <person name="Huang P."/>
            <person name="Jenkins J."/>
            <person name="Grimwood J."/>
            <person name="Barry K."/>
            <person name="Healey A."/>
            <person name="Mamidi S."/>
            <person name="Sreedasyam A."/>
            <person name="Shu S."/>
            <person name="Feldman M."/>
            <person name="Wu J."/>
            <person name="Yu Y."/>
            <person name="Chen C."/>
            <person name="Johnson J."/>
            <person name="Rokhsar D."/>
            <person name="Baxter I."/>
            <person name="Schmutz J."/>
            <person name="Brutnell T."/>
            <person name="Kellogg E."/>
        </authorList>
    </citation>
    <scope>NUCLEOTIDE SEQUENCE [LARGE SCALE GENOMIC DNA]</scope>
</reference>
<proteinExistence type="predicted"/>
<gene>
    <name evidence="1" type="ORF">SEVIR_9G224450v2</name>
</gene>
<accession>A0A4U6SY22</accession>
<protein>
    <submittedName>
        <fullName evidence="1">Uncharacterized protein</fullName>
    </submittedName>
</protein>
<dbReference type="Gramene" id="TKV93411">
    <property type="protein sequence ID" value="TKV93411"/>
    <property type="gene ID" value="SEVIR_9G224450v2"/>
</dbReference>
<keyword evidence="2" id="KW-1185">Reference proteome</keyword>
<dbReference type="AlphaFoldDB" id="A0A4U6SY22"/>
<sequence>MSIFCILLKYCQFINQWYILLLKGPGRTVRQHHHPKMPLYTVGAEVSVLSLGCRSDRSCIRFEMQPCRTYVCLCSCIKTAWIIYFSENRICKLYCVAYENMEAIGWPAHDSSVSSVLFGPAEISIFSVGSDGKIFG</sequence>
<organism evidence="1 2">
    <name type="scientific">Setaria viridis</name>
    <name type="common">Green bristlegrass</name>
    <name type="synonym">Setaria italica subsp. viridis</name>
    <dbReference type="NCBI Taxonomy" id="4556"/>
    <lineage>
        <taxon>Eukaryota</taxon>
        <taxon>Viridiplantae</taxon>
        <taxon>Streptophyta</taxon>
        <taxon>Embryophyta</taxon>
        <taxon>Tracheophyta</taxon>
        <taxon>Spermatophyta</taxon>
        <taxon>Magnoliopsida</taxon>
        <taxon>Liliopsida</taxon>
        <taxon>Poales</taxon>
        <taxon>Poaceae</taxon>
        <taxon>PACMAD clade</taxon>
        <taxon>Panicoideae</taxon>
        <taxon>Panicodae</taxon>
        <taxon>Paniceae</taxon>
        <taxon>Cenchrinae</taxon>
        <taxon>Setaria</taxon>
    </lineage>
</organism>
<dbReference type="EMBL" id="CM016560">
    <property type="protein sequence ID" value="TKV93411.1"/>
    <property type="molecule type" value="Genomic_DNA"/>
</dbReference>
<name>A0A4U6SY22_SETVI</name>
<dbReference type="PANTHER" id="PTHR47198">
    <property type="entry name" value="OS05G0299300 PROTEIN"/>
    <property type="match status" value="1"/>
</dbReference>
<dbReference type="PANTHER" id="PTHR47198:SF1">
    <property type="entry name" value="WD REPEAT-CONTAINING PROTEIN 91-LIKE ISOFORM X1"/>
    <property type="match status" value="1"/>
</dbReference>
<evidence type="ECO:0000313" key="2">
    <source>
        <dbReference type="Proteomes" id="UP000298652"/>
    </source>
</evidence>